<proteinExistence type="predicted"/>
<organism evidence="1 2">
    <name type="scientific">Fodinibius halophilus</name>
    <dbReference type="NCBI Taxonomy" id="1736908"/>
    <lineage>
        <taxon>Bacteria</taxon>
        <taxon>Pseudomonadati</taxon>
        <taxon>Balneolota</taxon>
        <taxon>Balneolia</taxon>
        <taxon>Balneolales</taxon>
        <taxon>Balneolaceae</taxon>
        <taxon>Fodinibius</taxon>
    </lineage>
</organism>
<protein>
    <submittedName>
        <fullName evidence="1">Uncharacterized protein</fullName>
    </submittedName>
</protein>
<dbReference type="InterPro" id="IPR008972">
    <property type="entry name" value="Cupredoxin"/>
</dbReference>
<evidence type="ECO:0000313" key="1">
    <source>
        <dbReference type="EMBL" id="NGP89920.1"/>
    </source>
</evidence>
<evidence type="ECO:0000313" key="2">
    <source>
        <dbReference type="Proteomes" id="UP000479132"/>
    </source>
</evidence>
<keyword evidence="2" id="KW-1185">Reference proteome</keyword>
<gene>
    <name evidence="1" type="ORF">G3569_16290</name>
</gene>
<dbReference type="SUPFAM" id="SSF49503">
    <property type="entry name" value="Cupredoxins"/>
    <property type="match status" value="1"/>
</dbReference>
<name>A0A6M1TNN3_9BACT</name>
<dbReference type="Proteomes" id="UP000479132">
    <property type="component" value="Unassembled WGS sequence"/>
</dbReference>
<dbReference type="EMBL" id="JAALLS010000027">
    <property type="protein sequence ID" value="NGP89920.1"/>
    <property type="molecule type" value="Genomic_DNA"/>
</dbReference>
<accession>A0A6M1TNN3</accession>
<dbReference type="RefSeq" id="WP_165271145.1">
    <property type="nucleotide sequence ID" value="NZ_JAALLS010000027.1"/>
</dbReference>
<reference evidence="1 2" key="1">
    <citation type="submission" date="2020-02" db="EMBL/GenBank/DDBJ databases">
        <title>Aliifodinibius halophilus 2W32, complete genome.</title>
        <authorList>
            <person name="Li Y."/>
            <person name="Wu S."/>
        </authorList>
    </citation>
    <scope>NUCLEOTIDE SEQUENCE [LARGE SCALE GENOMIC DNA]</scope>
    <source>
        <strain evidence="1 2">2W32</strain>
    </source>
</reference>
<dbReference type="PROSITE" id="PS51257">
    <property type="entry name" value="PROKAR_LIPOPROTEIN"/>
    <property type="match status" value="1"/>
</dbReference>
<comment type="caution">
    <text evidence="1">The sequence shown here is derived from an EMBL/GenBank/DDBJ whole genome shotgun (WGS) entry which is preliminary data.</text>
</comment>
<sequence length="318" mass="35651">MRYFYQAVLFGILFVSLLSCTEKKEKKTSDDGRTLVEVSAIYEAENDRHLFKTETDTIPAGWTTFRFINQSPMVHFLFFDYLPKGKTSEDLLSEISPVFQESSYLLMEGKQDSAQEVFSKLPDWFGKVVFRGGAGFVSPGQTTETTLFMKPGSYVMECYIKTADGTFHWTKGMTRDLHVTSDTTEVQPPQSPSVVVTTTDDGLDIEGEISPGKHLVKVQFNEENPGMIARDVHIAKLGENDNPEDIKSWIDFNNAQGLVSTAEDPAPTTFIGGTHEMPKGNTAYFTVELEPGRYAWISEQPVSKATFKEFTVSSESEY</sequence>
<dbReference type="AlphaFoldDB" id="A0A6M1TNN3"/>